<sequence length="92" mass="10332">MKPTTAKVPSHYETYKGWSVAVQVSAHMSRIDTERKEGAYIPRIIVTEHIGTDFKDKEVPDGHSYPTPEACIAQGILTAREYIDRKTEKLAA</sequence>
<keyword evidence="2" id="KW-1185">Reference proteome</keyword>
<accession>A0ABS0EWW6</accession>
<organism evidence="1 2">
    <name type="scientific">Herminiimonas contaminans</name>
    <dbReference type="NCBI Taxonomy" id="1111140"/>
    <lineage>
        <taxon>Bacteria</taxon>
        <taxon>Pseudomonadati</taxon>
        <taxon>Pseudomonadota</taxon>
        <taxon>Betaproteobacteria</taxon>
        <taxon>Burkholderiales</taxon>
        <taxon>Oxalobacteraceae</taxon>
        <taxon>Herminiimonas</taxon>
    </lineage>
</organism>
<protein>
    <submittedName>
        <fullName evidence="1">Uncharacterized protein</fullName>
    </submittedName>
</protein>
<dbReference type="EMBL" id="JADOEL010000016">
    <property type="protein sequence ID" value="MBF8179255.1"/>
    <property type="molecule type" value="Genomic_DNA"/>
</dbReference>
<dbReference type="RefSeq" id="WP_195876348.1">
    <property type="nucleotide sequence ID" value="NZ_JADOEL010000016.1"/>
</dbReference>
<evidence type="ECO:0000313" key="2">
    <source>
        <dbReference type="Proteomes" id="UP000657372"/>
    </source>
</evidence>
<gene>
    <name evidence="1" type="ORF">IXC47_16350</name>
</gene>
<name>A0ABS0EWW6_9BURK</name>
<evidence type="ECO:0000313" key="1">
    <source>
        <dbReference type="EMBL" id="MBF8179255.1"/>
    </source>
</evidence>
<proteinExistence type="predicted"/>
<reference evidence="1 2" key="1">
    <citation type="submission" date="2020-11" db="EMBL/GenBank/DDBJ databases">
        <title>WGS of Herminiimonas contaminans strain Marseille-Q4544 isolated from planarians Schmidtea mediterranea.</title>
        <authorList>
            <person name="Kangale L."/>
        </authorList>
    </citation>
    <scope>NUCLEOTIDE SEQUENCE [LARGE SCALE GENOMIC DNA]</scope>
    <source>
        <strain evidence="1 2">Marseille-Q4544</strain>
    </source>
</reference>
<comment type="caution">
    <text evidence="1">The sequence shown here is derived from an EMBL/GenBank/DDBJ whole genome shotgun (WGS) entry which is preliminary data.</text>
</comment>
<dbReference type="Proteomes" id="UP000657372">
    <property type="component" value="Unassembled WGS sequence"/>
</dbReference>